<proteinExistence type="predicted"/>
<name>A0ACA9TRV7_BIOOC</name>
<organism evidence="1 2">
    <name type="scientific">Clonostachys rosea f. rosea IK726</name>
    <dbReference type="NCBI Taxonomy" id="1349383"/>
    <lineage>
        <taxon>Eukaryota</taxon>
        <taxon>Fungi</taxon>
        <taxon>Dikarya</taxon>
        <taxon>Ascomycota</taxon>
        <taxon>Pezizomycotina</taxon>
        <taxon>Sordariomycetes</taxon>
        <taxon>Hypocreomycetidae</taxon>
        <taxon>Hypocreales</taxon>
        <taxon>Bionectriaceae</taxon>
        <taxon>Clonostachys</taxon>
    </lineage>
</organism>
<gene>
    <name evidence="1" type="ORF">CRV2_00000803</name>
</gene>
<dbReference type="Proteomes" id="UP000836387">
    <property type="component" value="Unassembled WGS sequence"/>
</dbReference>
<reference evidence="1" key="1">
    <citation type="submission" date="2020-04" db="EMBL/GenBank/DDBJ databases">
        <authorList>
            <person name="Broberg M."/>
        </authorList>
    </citation>
    <scope>NUCLEOTIDE SEQUENCE</scope>
</reference>
<keyword evidence="2" id="KW-1185">Reference proteome</keyword>
<protein>
    <submittedName>
        <fullName evidence="1">Uncharacterized protein</fullName>
    </submittedName>
</protein>
<sequence>MHVLHASARLGGTFSQYLSSEIIPPIGAYYGVRMPACECVIATSIGGPGRCTSQPVLRHAS</sequence>
<evidence type="ECO:0000313" key="2">
    <source>
        <dbReference type="Proteomes" id="UP000836387"/>
    </source>
</evidence>
<reference evidence="1" key="2">
    <citation type="submission" date="2021-10" db="EMBL/GenBank/DDBJ databases">
        <authorList>
            <person name="Piombo E."/>
        </authorList>
    </citation>
    <scope>NUCLEOTIDE SEQUENCE</scope>
</reference>
<evidence type="ECO:0000313" key="1">
    <source>
        <dbReference type="EMBL" id="CAG9943643.1"/>
    </source>
</evidence>
<comment type="caution">
    <text evidence="1">The sequence shown here is derived from an EMBL/GenBank/DDBJ whole genome shotgun (WGS) entry which is preliminary data.</text>
</comment>
<dbReference type="EMBL" id="CADEHS020000007">
    <property type="protein sequence ID" value="CAG9943643.1"/>
    <property type="molecule type" value="Genomic_DNA"/>
</dbReference>
<accession>A0ACA9TRV7</accession>